<dbReference type="Proteomes" id="UP000663851">
    <property type="component" value="Unassembled WGS sequence"/>
</dbReference>
<evidence type="ECO:0000313" key="1">
    <source>
        <dbReference type="EMBL" id="CAF4486568.1"/>
    </source>
</evidence>
<proteinExistence type="predicted"/>
<gene>
    <name evidence="1" type="ORF">HFQ381_LOCUS26694</name>
</gene>
<dbReference type="AlphaFoldDB" id="A0A820UEG0"/>
<sequence length="143" mass="16599">MYRDPDSDEYRAIRREPLRFNMTFGVLCDGILSWIPDMNNDTGDWPSNMFIKGKAGNDVINCVGSIDEPQFYRIKYSDQSEHRFRYRNSDICVTRDQTCDCHEDCPENDNGETACVWINNGRSTFCNRNNFRCRNGEIITGTA</sequence>
<comment type="caution">
    <text evidence="1">The sequence shown here is derived from an EMBL/GenBank/DDBJ whole genome shotgun (WGS) entry which is preliminary data.</text>
</comment>
<reference evidence="1" key="1">
    <citation type="submission" date="2021-02" db="EMBL/GenBank/DDBJ databases">
        <authorList>
            <person name="Nowell W R."/>
        </authorList>
    </citation>
    <scope>NUCLEOTIDE SEQUENCE</scope>
</reference>
<evidence type="ECO:0000313" key="2">
    <source>
        <dbReference type="Proteomes" id="UP000663851"/>
    </source>
</evidence>
<protein>
    <submittedName>
        <fullName evidence="1">Uncharacterized protein</fullName>
    </submittedName>
</protein>
<organism evidence="1 2">
    <name type="scientific">Rotaria socialis</name>
    <dbReference type="NCBI Taxonomy" id="392032"/>
    <lineage>
        <taxon>Eukaryota</taxon>
        <taxon>Metazoa</taxon>
        <taxon>Spiralia</taxon>
        <taxon>Gnathifera</taxon>
        <taxon>Rotifera</taxon>
        <taxon>Eurotatoria</taxon>
        <taxon>Bdelloidea</taxon>
        <taxon>Philodinida</taxon>
        <taxon>Philodinidae</taxon>
        <taxon>Rotaria</taxon>
    </lineage>
</organism>
<accession>A0A820UEG0</accession>
<dbReference type="EMBL" id="CAJOBO010003263">
    <property type="protein sequence ID" value="CAF4486568.1"/>
    <property type="molecule type" value="Genomic_DNA"/>
</dbReference>
<name>A0A820UEG0_9BILA</name>